<feature type="region of interest" description="Disordered" evidence="2">
    <location>
        <begin position="787"/>
        <end position="820"/>
    </location>
</feature>
<evidence type="ECO:0000256" key="2">
    <source>
        <dbReference type="SAM" id="MobiDB-lite"/>
    </source>
</evidence>
<accession>A0A177AUY1</accession>
<name>A0A177AUY1_9BILA</name>
<organism evidence="3 4">
    <name type="scientific">Intoshia linei</name>
    <dbReference type="NCBI Taxonomy" id="1819745"/>
    <lineage>
        <taxon>Eukaryota</taxon>
        <taxon>Metazoa</taxon>
        <taxon>Spiralia</taxon>
        <taxon>Lophotrochozoa</taxon>
        <taxon>Mesozoa</taxon>
        <taxon>Orthonectida</taxon>
        <taxon>Rhopaluridae</taxon>
        <taxon>Intoshia</taxon>
    </lineage>
</organism>
<evidence type="ECO:0000256" key="1">
    <source>
        <dbReference type="SAM" id="Coils"/>
    </source>
</evidence>
<feature type="region of interest" description="Disordered" evidence="2">
    <location>
        <begin position="892"/>
        <end position="918"/>
    </location>
</feature>
<gene>
    <name evidence="3" type="ORF">A3Q56_07096</name>
</gene>
<dbReference type="EMBL" id="LWCA01001401">
    <property type="protein sequence ID" value="OAF65193.1"/>
    <property type="molecule type" value="Genomic_DNA"/>
</dbReference>
<evidence type="ECO:0000313" key="4">
    <source>
        <dbReference type="Proteomes" id="UP000078046"/>
    </source>
</evidence>
<protein>
    <submittedName>
        <fullName evidence="3">Uncharacterized protein</fullName>
    </submittedName>
</protein>
<keyword evidence="1" id="KW-0175">Coiled coil</keyword>
<feature type="coiled-coil region" evidence="1">
    <location>
        <begin position="172"/>
        <end position="220"/>
    </location>
</feature>
<proteinExistence type="predicted"/>
<sequence>MEKLEKIKNHWNNYDCLLNQTSILFEDISKLVDGKCLSDVEEEIIIELETGVEEINENINNLEFIEVQIEELGYKFLNIGKINLKEKLQKLQNIKLDLKQKLSKNEKDRQNLMEKEEELQNMNFELAKIENCNLNDPETLIEMNLTNLNKFKIKLLQFSKNWKISNKNCEKLSSLSSQIKKSESNVNKIIDEKMNYTNTINEMKQRINFLLNEISKKEQDYLTISKNDDFSCLDTESKSSFVQIKTSLKNQLQNHVKVNTIQNGDSLFMKKNSNIPIPIRLHRSKSINNNITNKLNQENCTMKNKVCGTVDTLKNKSNSFCRTIDIAKHLKHHYYHRDCMKEFDSNDLNLRKSSKQKPKSLKPFSFGLPQTNVYTPSWKSNANKSSVTESIFRSKSKTNFKSITKNTCIIKNEKLNLPAKDVDNAKNIQYTQNTDNTRDIQSIENIRSHDSEICDVSNESVKNENSVVSVKSIPVTYKSISNESNWTVSTPKNTNSYTKDSHSVSYPLVKSVSTGYEQKNFMSKNENLFIDTYNIQYKRENKIKVPNNCTDQPGNLNKNFSQLNDSIKTMEFFLKEKDSEKSDSFNYNQIFLESKNSPNISNSSVYGYSPKRNNLKEQYFHQDSYNNKKYMYDKNNKIKQVFNKIKSMEKTKDGKYVIKCNINHKNKNSNNIDNIEKRNNEQKVTFDSHSEKCESTEKIYYVNADIRDYSINPYECKSIDTFEQNSVIPEKSKYQNNVQDLSDTICKIDNILSQNRKNVNNLKKIDLNINANEFDLHKAYSINKSEENNHHEHIQEPNNYKINNRESKISKSPNQSIDKRTDKCMKITNQMKKFLLEKKKYETIKNSLSSINNYENNLTESLNDEVDKHAVDDSNESSFVNILKKICKHSTDNTQNTKEDSEDDEIYSDRNRSKNNDYTNINYSNYSKYSKKNYQPNNNIHFDKYQHIKANDSTHKLDNQYTKNETKKLKLNSSSIINRKLPDPEKINISNETHCTNNKNIINVKFKSNQKLHLNKENEPKSINQNIEINKKYQQYKENQINHENDIPPEKISNDINTFNKKNKYIIDFVETSLENTNYNVPIFDKIQPKPHHSHENKMNAPKKYQNCCKCNCRQCQNNSKMNYQIINDLNLIKTDLNELNRNFKCVDIFARTYQTSSNIDSIKNLDNYNENSKSYKIQQSLKIKDKNCSSQFKSNVNLNDSNNLSNLKNLHVHKPTIHCNKKLNDESVNSKLILMNDKCKKCDCCKNRKLYKNVKIFLKEFNGNIDKSCIAKIFKCLNINDNYNLNYFDRKVLNAIFETTKIKKKCLNIKKHLMHIV</sequence>
<evidence type="ECO:0000313" key="3">
    <source>
        <dbReference type="EMBL" id="OAF65193.1"/>
    </source>
</evidence>
<keyword evidence="4" id="KW-1185">Reference proteome</keyword>
<comment type="caution">
    <text evidence="3">The sequence shown here is derived from an EMBL/GenBank/DDBJ whole genome shotgun (WGS) entry which is preliminary data.</text>
</comment>
<dbReference type="Proteomes" id="UP000078046">
    <property type="component" value="Unassembled WGS sequence"/>
</dbReference>
<reference evidence="3 4" key="1">
    <citation type="submission" date="2016-04" db="EMBL/GenBank/DDBJ databases">
        <title>The genome of Intoshia linei affirms orthonectids as highly simplified spiralians.</title>
        <authorList>
            <person name="Mikhailov K.V."/>
            <person name="Slusarev G.S."/>
            <person name="Nikitin M.A."/>
            <person name="Logacheva M.D."/>
            <person name="Penin A."/>
            <person name="Aleoshin V."/>
            <person name="Panchin Y.V."/>
        </authorList>
    </citation>
    <scope>NUCLEOTIDE SEQUENCE [LARGE SCALE GENOMIC DNA]</scope>
    <source>
        <strain evidence="3">Intl2013</strain>
        <tissue evidence="3">Whole animal</tissue>
    </source>
</reference>
<feature type="coiled-coil region" evidence="1">
    <location>
        <begin position="81"/>
        <end position="132"/>
    </location>
</feature>